<proteinExistence type="predicted"/>
<feature type="domain" description="HTH cro/C1-type" evidence="1">
    <location>
        <begin position="18"/>
        <end position="65"/>
    </location>
</feature>
<evidence type="ECO:0000313" key="2">
    <source>
        <dbReference type="EMBL" id="MBW2936676.1"/>
    </source>
</evidence>
<dbReference type="AlphaFoldDB" id="A0A9X1JYX3"/>
<name>A0A9X1JYX3_9FLAO</name>
<dbReference type="RefSeq" id="WP_219050489.1">
    <property type="nucleotide sequence ID" value="NZ_JAHWDP010000001.1"/>
</dbReference>
<reference evidence="2" key="1">
    <citation type="submission" date="2021-07" db="EMBL/GenBank/DDBJ databases">
        <title>Aureisphaera sp. CAU 1614 isolated from sea sediment.</title>
        <authorList>
            <person name="Kim W."/>
        </authorList>
    </citation>
    <scope>NUCLEOTIDE SEQUENCE</scope>
    <source>
        <strain evidence="2">CAU 1614</strain>
    </source>
</reference>
<comment type="caution">
    <text evidence="2">The sequence shown here is derived from an EMBL/GenBank/DDBJ whole genome shotgun (WGS) entry which is preliminary data.</text>
</comment>
<protein>
    <recommendedName>
        <fullName evidence="1">HTH cro/C1-type domain-containing protein</fullName>
    </recommendedName>
</protein>
<dbReference type="Proteomes" id="UP001138686">
    <property type="component" value="Unassembled WGS sequence"/>
</dbReference>
<gene>
    <name evidence="2" type="ORF">KXJ69_01075</name>
</gene>
<evidence type="ECO:0000259" key="1">
    <source>
        <dbReference type="Pfam" id="PF13443"/>
    </source>
</evidence>
<keyword evidence="3" id="KW-1185">Reference proteome</keyword>
<dbReference type="InterPro" id="IPR001387">
    <property type="entry name" value="Cro/C1-type_HTH"/>
</dbReference>
<organism evidence="2 3">
    <name type="scientific">Halomarinibacterium sedimenti</name>
    <dbReference type="NCBI Taxonomy" id="2857106"/>
    <lineage>
        <taxon>Bacteria</taxon>
        <taxon>Pseudomonadati</taxon>
        <taxon>Bacteroidota</taxon>
        <taxon>Flavobacteriia</taxon>
        <taxon>Flavobacteriales</taxon>
        <taxon>Flavobacteriaceae</taxon>
        <taxon>Halomarinibacterium</taxon>
    </lineage>
</organism>
<sequence length="119" mass="13617">MKTLKTPHIASPHIGNMLQNRIKLRRISKAALSRNAGRTPQTIQRYLKRPSLQFSILWELCVAMQHNFLLDLAAQLPADFTTYAPDPTLALQEALEQQKEENTILHAKLEELRSAFAKR</sequence>
<accession>A0A9X1JYX3</accession>
<dbReference type="EMBL" id="JAHWDP010000001">
    <property type="protein sequence ID" value="MBW2936676.1"/>
    <property type="molecule type" value="Genomic_DNA"/>
</dbReference>
<dbReference type="Pfam" id="PF13443">
    <property type="entry name" value="HTH_26"/>
    <property type="match status" value="1"/>
</dbReference>
<evidence type="ECO:0000313" key="3">
    <source>
        <dbReference type="Proteomes" id="UP001138686"/>
    </source>
</evidence>